<sequence>MVCDACKNRRHEECRGGTWCDCQHKPAVEPRESPLDWPRQG</sequence>
<accession>A0ABV8IN00</accession>
<name>A0ABV8IN00_9ACTN</name>
<protein>
    <submittedName>
        <fullName evidence="1">Uncharacterized protein</fullName>
    </submittedName>
</protein>
<dbReference type="Proteomes" id="UP001595850">
    <property type="component" value="Unassembled WGS sequence"/>
</dbReference>
<organism evidence="1 2">
    <name type="scientific">Planomonospora corallina</name>
    <dbReference type="NCBI Taxonomy" id="1806052"/>
    <lineage>
        <taxon>Bacteria</taxon>
        <taxon>Bacillati</taxon>
        <taxon>Actinomycetota</taxon>
        <taxon>Actinomycetes</taxon>
        <taxon>Streptosporangiales</taxon>
        <taxon>Streptosporangiaceae</taxon>
        <taxon>Planomonospora</taxon>
    </lineage>
</organism>
<proteinExistence type="predicted"/>
<comment type="caution">
    <text evidence="1">The sequence shown here is derived from an EMBL/GenBank/DDBJ whole genome shotgun (WGS) entry which is preliminary data.</text>
</comment>
<keyword evidence="2" id="KW-1185">Reference proteome</keyword>
<dbReference type="EMBL" id="JBHSBM010000077">
    <property type="protein sequence ID" value="MFC4063195.1"/>
    <property type="molecule type" value="Genomic_DNA"/>
</dbReference>
<dbReference type="RefSeq" id="WP_377294982.1">
    <property type="nucleotide sequence ID" value="NZ_JBHSBM010000077.1"/>
</dbReference>
<evidence type="ECO:0000313" key="1">
    <source>
        <dbReference type="EMBL" id="MFC4063195.1"/>
    </source>
</evidence>
<reference evidence="2" key="1">
    <citation type="journal article" date="2019" name="Int. J. Syst. Evol. Microbiol.">
        <title>The Global Catalogue of Microorganisms (GCM) 10K type strain sequencing project: providing services to taxonomists for standard genome sequencing and annotation.</title>
        <authorList>
            <consortium name="The Broad Institute Genomics Platform"/>
            <consortium name="The Broad Institute Genome Sequencing Center for Infectious Disease"/>
            <person name="Wu L."/>
            <person name="Ma J."/>
        </authorList>
    </citation>
    <scope>NUCLEOTIDE SEQUENCE [LARGE SCALE GENOMIC DNA]</scope>
    <source>
        <strain evidence="2">TBRC 4489</strain>
    </source>
</reference>
<evidence type="ECO:0000313" key="2">
    <source>
        <dbReference type="Proteomes" id="UP001595850"/>
    </source>
</evidence>
<gene>
    <name evidence="1" type="ORF">ACFOWE_33360</name>
</gene>